<keyword evidence="4 10" id="KW-0812">Transmembrane</keyword>
<dbReference type="EMBL" id="KQ257451">
    <property type="protein sequence ID" value="KND04227.1"/>
    <property type="molecule type" value="Genomic_DNA"/>
</dbReference>
<dbReference type="GeneID" id="27685309"/>
<dbReference type="GO" id="GO:0030148">
    <property type="term" value="P:sphingolipid biosynthetic process"/>
    <property type="evidence" value="ECO:0007669"/>
    <property type="project" value="TreeGrafter"/>
</dbReference>
<feature type="transmembrane region" description="Helical" evidence="10">
    <location>
        <begin position="248"/>
        <end position="268"/>
    </location>
</feature>
<dbReference type="GO" id="GO:0042761">
    <property type="term" value="P:very long-chain fatty acid biosynthetic process"/>
    <property type="evidence" value="ECO:0007669"/>
    <property type="project" value="TreeGrafter"/>
</dbReference>
<evidence type="ECO:0000256" key="2">
    <source>
        <dbReference type="ARBA" id="ARBA00022516"/>
    </source>
</evidence>
<comment type="subcellular location">
    <subcellularLocation>
        <location evidence="1">Membrane</location>
        <topology evidence="1">Multi-pass membrane protein</topology>
    </subcellularLocation>
</comment>
<dbReference type="GO" id="GO:0009922">
    <property type="term" value="F:fatty acid elongase activity"/>
    <property type="evidence" value="ECO:0007669"/>
    <property type="project" value="InterPro"/>
</dbReference>
<dbReference type="GO" id="GO:0019367">
    <property type="term" value="P:fatty acid elongation, saturated fatty acid"/>
    <property type="evidence" value="ECO:0007669"/>
    <property type="project" value="TreeGrafter"/>
</dbReference>
<sequence length="283" mass="32091">MDLLTAFNNRSLDSDAEVAAAFPLGAHYNTLMDWRVPVFTSAIYFFTVKALNPRSSSTSHKSGERWTDAGWFKALVVLHNAALCIFSAATFLGMAPKWVANLRSRGLYDAFCDRNEEVWNDSLFYWSWLFYLSKYYEIVDTVIILLKGRRTSILQSYHHAGAIISMWLCVHSHATATWIFVVFNSFIHTIMYLYYALTTVGLRPPGKQYLTRMQITQFLVGGSIAITYPVIPGCLKQLDPTQSASEQIAYAVVTAYLVPLTLLFVDFARRTYGGRSQKRIKVA</sequence>
<feature type="transmembrane region" description="Helical" evidence="10">
    <location>
        <begin position="209"/>
        <end position="228"/>
    </location>
</feature>
<reference evidence="11 12" key="1">
    <citation type="submission" date="2009-08" db="EMBL/GenBank/DDBJ databases">
        <title>The Genome Sequence of Spizellomyces punctatus strain DAOM BR117.</title>
        <authorList>
            <consortium name="The Broad Institute Genome Sequencing Platform"/>
            <person name="Russ C."/>
            <person name="Cuomo C."/>
            <person name="Shea T."/>
            <person name="Young S.K."/>
            <person name="Zeng Q."/>
            <person name="Koehrsen M."/>
            <person name="Haas B."/>
            <person name="Borodovsky M."/>
            <person name="Guigo R."/>
            <person name="Alvarado L."/>
            <person name="Berlin A."/>
            <person name="Bochicchio J."/>
            <person name="Borenstein D."/>
            <person name="Chapman S."/>
            <person name="Chen Z."/>
            <person name="Engels R."/>
            <person name="Freedman E."/>
            <person name="Gellesch M."/>
            <person name="Goldberg J."/>
            <person name="Griggs A."/>
            <person name="Gujja S."/>
            <person name="Heiman D."/>
            <person name="Hepburn T."/>
            <person name="Howarth C."/>
            <person name="Jen D."/>
            <person name="Larson L."/>
            <person name="Lewis B."/>
            <person name="Mehta T."/>
            <person name="Park D."/>
            <person name="Pearson M."/>
            <person name="Roberts A."/>
            <person name="Saif S."/>
            <person name="Shenoy N."/>
            <person name="Sisk P."/>
            <person name="Stolte C."/>
            <person name="Sykes S."/>
            <person name="Thomson T."/>
            <person name="Walk T."/>
            <person name="White J."/>
            <person name="Yandava C."/>
            <person name="Burger G."/>
            <person name="Gray M.W."/>
            <person name="Holland P.W.H."/>
            <person name="King N."/>
            <person name="Lang F.B.F."/>
            <person name="Roger A.J."/>
            <person name="Ruiz-Trillo I."/>
            <person name="Lander E."/>
            <person name="Nusbaum C."/>
        </authorList>
    </citation>
    <scope>NUCLEOTIDE SEQUENCE [LARGE SCALE GENOMIC DNA]</scope>
    <source>
        <strain evidence="11 12">DAOM BR117</strain>
    </source>
</reference>
<keyword evidence="6 10" id="KW-1133">Transmembrane helix</keyword>
<dbReference type="OMA" id="ITFINMA"/>
<feature type="transmembrane region" description="Helical" evidence="10">
    <location>
        <begin position="176"/>
        <end position="197"/>
    </location>
</feature>
<evidence type="ECO:0000256" key="4">
    <source>
        <dbReference type="ARBA" id="ARBA00022692"/>
    </source>
</evidence>
<evidence type="ECO:0000313" key="12">
    <source>
        <dbReference type="Proteomes" id="UP000053201"/>
    </source>
</evidence>
<comment type="caution">
    <text evidence="10">Lacks conserved residue(s) required for the propagation of feature annotation.</text>
</comment>
<dbReference type="AlphaFoldDB" id="A0A0L0HT18"/>
<dbReference type="Proteomes" id="UP000053201">
    <property type="component" value="Unassembled WGS sequence"/>
</dbReference>
<keyword evidence="2 10" id="KW-0444">Lipid biosynthesis</keyword>
<dbReference type="VEuPathDB" id="FungiDB:SPPG_01658"/>
<dbReference type="STRING" id="645134.A0A0L0HT18"/>
<keyword evidence="3 10" id="KW-0808">Transferase</keyword>
<dbReference type="EC" id="2.3.1.-" evidence="10"/>
<dbReference type="PANTHER" id="PTHR11157">
    <property type="entry name" value="FATTY ACID ACYL TRANSFERASE-RELATED"/>
    <property type="match status" value="1"/>
</dbReference>
<dbReference type="GO" id="GO:0034625">
    <property type="term" value="P:fatty acid elongation, monounsaturated fatty acid"/>
    <property type="evidence" value="ECO:0007669"/>
    <property type="project" value="TreeGrafter"/>
</dbReference>
<evidence type="ECO:0000256" key="5">
    <source>
        <dbReference type="ARBA" id="ARBA00022832"/>
    </source>
</evidence>
<keyword evidence="12" id="KW-1185">Reference proteome</keyword>
<feature type="transmembrane region" description="Helical" evidence="10">
    <location>
        <begin position="71"/>
        <end position="95"/>
    </location>
</feature>
<organism evidence="11 12">
    <name type="scientific">Spizellomyces punctatus (strain DAOM BR117)</name>
    <dbReference type="NCBI Taxonomy" id="645134"/>
    <lineage>
        <taxon>Eukaryota</taxon>
        <taxon>Fungi</taxon>
        <taxon>Fungi incertae sedis</taxon>
        <taxon>Chytridiomycota</taxon>
        <taxon>Chytridiomycota incertae sedis</taxon>
        <taxon>Chytridiomycetes</taxon>
        <taxon>Spizellomycetales</taxon>
        <taxon>Spizellomycetaceae</taxon>
        <taxon>Spizellomyces</taxon>
    </lineage>
</organism>
<keyword evidence="7 10" id="KW-0443">Lipid metabolism</keyword>
<evidence type="ECO:0000256" key="10">
    <source>
        <dbReference type="RuleBase" id="RU361115"/>
    </source>
</evidence>
<dbReference type="Pfam" id="PF01151">
    <property type="entry name" value="ELO"/>
    <property type="match status" value="1"/>
</dbReference>
<comment type="similarity">
    <text evidence="10">Belongs to the ELO family.</text>
</comment>
<evidence type="ECO:0000256" key="6">
    <source>
        <dbReference type="ARBA" id="ARBA00022989"/>
    </source>
</evidence>
<protein>
    <recommendedName>
        <fullName evidence="10">Elongation of fatty acids protein</fullName>
        <ecNumber evidence="10">2.3.1.-</ecNumber>
    </recommendedName>
</protein>
<dbReference type="GO" id="GO:0005789">
    <property type="term" value="C:endoplasmic reticulum membrane"/>
    <property type="evidence" value="ECO:0007669"/>
    <property type="project" value="TreeGrafter"/>
</dbReference>
<dbReference type="InterPro" id="IPR002076">
    <property type="entry name" value="ELO_fam"/>
</dbReference>
<dbReference type="GO" id="GO:0034626">
    <property type="term" value="P:fatty acid elongation, polyunsaturated fatty acid"/>
    <property type="evidence" value="ECO:0007669"/>
    <property type="project" value="TreeGrafter"/>
</dbReference>
<dbReference type="RefSeq" id="XP_016612266.1">
    <property type="nucleotide sequence ID" value="XM_016749978.1"/>
</dbReference>
<keyword evidence="5 10" id="KW-0276">Fatty acid metabolism</keyword>
<keyword evidence="8 10" id="KW-0472">Membrane</keyword>
<evidence type="ECO:0000256" key="7">
    <source>
        <dbReference type="ARBA" id="ARBA00023098"/>
    </source>
</evidence>
<comment type="catalytic activity">
    <reaction evidence="10">
        <text>an acyl-CoA + malonyl-CoA + H(+) = a 3-oxoacyl-CoA + CO2 + CoA</text>
        <dbReference type="Rhea" id="RHEA:50252"/>
        <dbReference type="ChEBI" id="CHEBI:15378"/>
        <dbReference type="ChEBI" id="CHEBI:16526"/>
        <dbReference type="ChEBI" id="CHEBI:57287"/>
        <dbReference type="ChEBI" id="CHEBI:57384"/>
        <dbReference type="ChEBI" id="CHEBI:58342"/>
        <dbReference type="ChEBI" id="CHEBI:90726"/>
    </reaction>
    <physiologicalReaction direction="left-to-right" evidence="10">
        <dbReference type="Rhea" id="RHEA:50253"/>
    </physiologicalReaction>
</comment>
<dbReference type="eggNOG" id="KOG3071">
    <property type="taxonomic scope" value="Eukaryota"/>
</dbReference>
<dbReference type="OrthoDB" id="10259681at2759"/>
<keyword evidence="9 10" id="KW-0275">Fatty acid biosynthesis</keyword>
<evidence type="ECO:0000256" key="9">
    <source>
        <dbReference type="ARBA" id="ARBA00023160"/>
    </source>
</evidence>
<evidence type="ECO:0000256" key="1">
    <source>
        <dbReference type="ARBA" id="ARBA00004141"/>
    </source>
</evidence>
<evidence type="ECO:0000256" key="8">
    <source>
        <dbReference type="ARBA" id="ARBA00023136"/>
    </source>
</evidence>
<evidence type="ECO:0000313" key="11">
    <source>
        <dbReference type="EMBL" id="KND04227.1"/>
    </source>
</evidence>
<proteinExistence type="inferred from homology"/>
<name>A0A0L0HT18_SPIPD</name>
<evidence type="ECO:0000256" key="3">
    <source>
        <dbReference type="ARBA" id="ARBA00022679"/>
    </source>
</evidence>
<dbReference type="InParanoid" id="A0A0L0HT18"/>
<gene>
    <name evidence="11" type="ORF">SPPG_01658</name>
</gene>
<dbReference type="PANTHER" id="PTHR11157:SF169">
    <property type="entry name" value="ELONGATION OF FATTY ACIDS PROTEIN"/>
    <property type="match status" value="1"/>
</dbReference>
<accession>A0A0L0HT18</accession>